<feature type="transmembrane region" description="Helical" evidence="2">
    <location>
        <begin position="65"/>
        <end position="88"/>
    </location>
</feature>
<dbReference type="EMBL" id="LKCN02000014">
    <property type="protein sequence ID" value="RCI09785.1"/>
    <property type="molecule type" value="Genomic_DNA"/>
</dbReference>
<organism evidence="3 4">
    <name type="scientific">Ophiocordyceps polyrhachis-furcata BCC 54312</name>
    <dbReference type="NCBI Taxonomy" id="1330021"/>
    <lineage>
        <taxon>Eukaryota</taxon>
        <taxon>Fungi</taxon>
        <taxon>Dikarya</taxon>
        <taxon>Ascomycota</taxon>
        <taxon>Pezizomycotina</taxon>
        <taxon>Sordariomycetes</taxon>
        <taxon>Hypocreomycetidae</taxon>
        <taxon>Hypocreales</taxon>
        <taxon>Ophiocordycipitaceae</taxon>
        <taxon>Ophiocordyceps</taxon>
    </lineage>
</organism>
<feature type="region of interest" description="Disordered" evidence="1">
    <location>
        <begin position="25"/>
        <end position="44"/>
    </location>
</feature>
<reference evidence="3 4" key="1">
    <citation type="journal article" date="2015" name="BMC Genomics">
        <title>Insights from the genome of Ophiocordyceps polyrhachis-furcata to pathogenicity and host specificity in insect fungi.</title>
        <authorList>
            <person name="Wichadakul D."/>
            <person name="Kobmoo N."/>
            <person name="Ingsriswang S."/>
            <person name="Tangphatsornruang S."/>
            <person name="Chantasingh D."/>
            <person name="Luangsa-ard J.J."/>
            <person name="Eurwilaichitr L."/>
        </authorList>
    </citation>
    <scope>NUCLEOTIDE SEQUENCE [LARGE SCALE GENOMIC DNA]</scope>
    <source>
        <strain evidence="3 4">BCC 54312</strain>
    </source>
</reference>
<gene>
    <name evidence="3" type="ORF">L249_4156</name>
</gene>
<evidence type="ECO:0000256" key="1">
    <source>
        <dbReference type="SAM" id="MobiDB-lite"/>
    </source>
</evidence>
<keyword evidence="2" id="KW-1133">Transmembrane helix</keyword>
<sequence>MYMIYVPDLFPFRPIRGAEEPLARLGQSPANREPGRERNPAPESLARTGRSISFFFLCRIRIRSLLFSSLLFIMLYFDGFFAGTNGWMRSMDGDGWMMSRMVARLGRHVTARKLYLTAYLHTMANVVAKETPLRRIPIQGSLPARAEVATNSATYPPRTFSPERSLRPGQPPFSIS</sequence>
<keyword evidence="2" id="KW-0812">Transmembrane</keyword>
<keyword evidence="4" id="KW-1185">Reference proteome</keyword>
<accession>A0A367L5S4</accession>
<protein>
    <submittedName>
        <fullName evidence="3">Uncharacterized protein</fullName>
    </submittedName>
</protein>
<feature type="region of interest" description="Disordered" evidence="1">
    <location>
        <begin position="153"/>
        <end position="176"/>
    </location>
</feature>
<keyword evidence="2" id="KW-0472">Membrane</keyword>
<dbReference type="AlphaFoldDB" id="A0A367L5S4"/>
<evidence type="ECO:0000313" key="4">
    <source>
        <dbReference type="Proteomes" id="UP000253664"/>
    </source>
</evidence>
<name>A0A367L5S4_9HYPO</name>
<evidence type="ECO:0000313" key="3">
    <source>
        <dbReference type="EMBL" id="RCI09785.1"/>
    </source>
</evidence>
<dbReference type="Proteomes" id="UP000253664">
    <property type="component" value="Unassembled WGS sequence"/>
</dbReference>
<proteinExistence type="predicted"/>
<evidence type="ECO:0000256" key="2">
    <source>
        <dbReference type="SAM" id="Phobius"/>
    </source>
</evidence>
<comment type="caution">
    <text evidence="3">The sequence shown here is derived from an EMBL/GenBank/DDBJ whole genome shotgun (WGS) entry which is preliminary data.</text>
</comment>